<comment type="caution">
    <text evidence="1">The sequence shown here is derived from an EMBL/GenBank/DDBJ whole genome shotgun (WGS) entry which is preliminary data.</text>
</comment>
<reference evidence="2" key="1">
    <citation type="journal article" date="2019" name="Int. J. Syst. Evol. Microbiol.">
        <title>The Global Catalogue of Microorganisms (GCM) 10K type strain sequencing project: providing services to taxonomists for standard genome sequencing and annotation.</title>
        <authorList>
            <consortium name="The Broad Institute Genomics Platform"/>
            <consortium name="The Broad Institute Genome Sequencing Center for Infectious Disease"/>
            <person name="Wu L."/>
            <person name="Ma J."/>
        </authorList>
    </citation>
    <scope>NUCLEOTIDE SEQUENCE [LARGE SCALE GENOMIC DNA]</scope>
    <source>
        <strain evidence="2">KCTC 3950</strain>
    </source>
</reference>
<dbReference type="EMBL" id="JBHUME010000002">
    <property type="protein sequence ID" value="MFD2611018.1"/>
    <property type="molecule type" value="Genomic_DNA"/>
</dbReference>
<protein>
    <submittedName>
        <fullName evidence="1">Uncharacterized protein</fullName>
    </submittedName>
</protein>
<organism evidence="1 2">
    <name type="scientific">Paenibacillus gansuensis</name>
    <dbReference type="NCBI Taxonomy" id="306542"/>
    <lineage>
        <taxon>Bacteria</taxon>
        <taxon>Bacillati</taxon>
        <taxon>Bacillota</taxon>
        <taxon>Bacilli</taxon>
        <taxon>Bacillales</taxon>
        <taxon>Paenibacillaceae</taxon>
        <taxon>Paenibacillus</taxon>
    </lineage>
</organism>
<keyword evidence="2" id="KW-1185">Reference proteome</keyword>
<accession>A0ABW5P778</accession>
<dbReference type="RefSeq" id="WP_377599271.1">
    <property type="nucleotide sequence ID" value="NZ_JBHUME010000002.1"/>
</dbReference>
<dbReference type="Proteomes" id="UP001597541">
    <property type="component" value="Unassembled WGS sequence"/>
</dbReference>
<proteinExistence type="predicted"/>
<sequence>MTGKHDVNRLDIEFNEHLKIKIVSELDTTKQDLQLRALEAILSDIGMDFADARNANGSDWERSYIEKLLREIGTFLKNTTELVDIPVRGPFHALMYAANRFQDTSGDMMENAGGRPEATAGTGSEGETLIQQFKRYYFDYRGAAETDSAFADAFQALTYRVIGRLEEAVHNENLHASRELLREYGEIRSSTYGSNDSVKERFEAEFQERT</sequence>
<gene>
    <name evidence="1" type="ORF">ACFSUF_01115</name>
</gene>
<name>A0ABW5P778_9BACL</name>
<evidence type="ECO:0000313" key="1">
    <source>
        <dbReference type="EMBL" id="MFD2611018.1"/>
    </source>
</evidence>
<evidence type="ECO:0000313" key="2">
    <source>
        <dbReference type="Proteomes" id="UP001597541"/>
    </source>
</evidence>